<comment type="caution">
    <text evidence="1">The sequence shown here is derived from an EMBL/GenBank/DDBJ whole genome shotgun (WGS) entry which is preliminary data.</text>
</comment>
<keyword evidence="2" id="KW-1185">Reference proteome</keyword>
<evidence type="ECO:0000313" key="1">
    <source>
        <dbReference type="EMBL" id="GAA1910766.1"/>
    </source>
</evidence>
<sequence length="225" mass="23522">MGDRGLVACLALLGAVRGVLRPAGAMVPAAAAAAAGVLLLTAFEGKLHAPSDDTADSASLATACREAGGLSICVHPAYRTALAGLHDVFTEELRGRLDGTPGAVDRLVQREQGHTGTPASIHLTSLRAGWQHEVESDFLASLVDGTLCVRGDMESGALTDLTAQWIAGGRAEAASLPGFSEPTDAMNRAERFLNSAPPREVNRWLAGHWELFRTCALIGSDFPAR</sequence>
<dbReference type="Proteomes" id="UP001501303">
    <property type="component" value="Unassembled WGS sequence"/>
</dbReference>
<proteinExistence type="predicted"/>
<dbReference type="RefSeq" id="WP_344261029.1">
    <property type="nucleotide sequence ID" value="NZ_BAAAMJ010000018.1"/>
</dbReference>
<gene>
    <name evidence="1" type="ORF">GCM10009716_20680</name>
</gene>
<accession>A0ABP5AD60</accession>
<dbReference type="EMBL" id="BAAAMJ010000018">
    <property type="protein sequence ID" value="GAA1910766.1"/>
    <property type="molecule type" value="Genomic_DNA"/>
</dbReference>
<reference evidence="2" key="1">
    <citation type="journal article" date="2019" name="Int. J. Syst. Evol. Microbiol.">
        <title>The Global Catalogue of Microorganisms (GCM) 10K type strain sequencing project: providing services to taxonomists for standard genome sequencing and annotation.</title>
        <authorList>
            <consortium name="The Broad Institute Genomics Platform"/>
            <consortium name="The Broad Institute Genome Sequencing Center for Infectious Disease"/>
            <person name="Wu L."/>
            <person name="Ma J."/>
        </authorList>
    </citation>
    <scope>NUCLEOTIDE SEQUENCE [LARGE SCALE GENOMIC DNA]</scope>
    <source>
        <strain evidence="2">JCM 13581</strain>
    </source>
</reference>
<evidence type="ECO:0000313" key="2">
    <source>
        <dbReference type="Proteomes" id="UP001501303"/>
    </source>
</evidence>
<organism evidence="1 2">
    <name type="scientific">Streptomyces sodiiphilus</name>
    <dbReference type="NCBI Taxonomy" id="226217"/>
    <lineage>
        <taxon>Bacteria</taxon>
        <taxon>Bacillati</taxon>
        <taxon>Actinomycetota</taxon>
        <taxon>Actinomycetes</taxon>
        <taxon>Kitasatosporales</taxon>
        <taxon>Streptomycetaceae</taxon>
        <taxon>Streptomyces</taxon>
    </lineage>
</organism>
<protein>
    <submittedName>
        <fullName evidence="1">Uncharacterized protein</fullName>
    </submittedName>
</protein>
<name>A0ABP5AD60_9ACTN</name>